<keyword evidence="2" id="KW-1185">Reference proteome</keyword>
<accession>A0ACB8T5K5</accession>
<reference evidence="1" key="1">
    <citation type="submission" date="2021-03" db="EMBL/GenBank/DDBJ databases">
        <authorList>
            <consortium name="DOE Joint Genome Institute"/>
            <person name="Ahrendt S."/>
            <person name="Looney B.P."/>
            <person name="Miyauchi S."/>
            <person name="Morin E."/>
            <person name="Drula E."/>
            <person name="Courty P.E."/>
            <person name="Chicoki N."/>
            <person name="Fauchery L."/>
            <person name="Kohler A."/>
            <person name="Kuo A."/>
            <person name="Labutti K."/>
            <person name="Pangilinan J."/>
            <person name="Lipzen A."/>
            <person name="Riley R."/>
            <person name="Andreopoulos W."/>
            <person name="He G."/>
            <person name="Johnson J."/>
            <person name="Barry K.W."/>
            <person name="Grigoriev I.V."/>
            <person name="Nagy L."/>
            <person name="Hibbett D."/>
            <person name="Henrissat B."/>
            <person name="Matheny P.B."/>
            <person name="Labbe J."/>
            <person name="Martin F."/>
        </authorList>
    </citation>
    <scope>NUCLEOTIDE SEQUENCE</scope>
    <source>
        <strain evidence="1">HHB10654</strain>
    </source>
</reference>
<reference evidence="1" key="2">
    <citation type="journal article" date="2022" name="New Phytol.">
        <title>Evolutionary transition to the ectomycorrhizal habit in the genomes of a hyperdiverse lineage of mushroom-forming fungi.</title>
        <authorList>
            <person name="Looney B."/>
            <person name="Miyauchi S."/>
            <person name="Morin E."/>
            <person name="Drula E."/>
            <person name="Courty P.E."/>
            <person name="Kohler A."/>
            <person name="Kuo A."/>
            <person name="LaButti K."/>
            <person name="Pangilinan J."/>
            <person name="Lipzen A."/>
            <person name="Riley R."/>
            <person name="Andreopoulos W."/>
            <person name="He G."/>
            <person name="Johnson J."/>
            <person name="Nolan M."/>
            <person name="Tritt A."/>
            <person name="Barry K.W."/>
            <person name="Grigoriev I.V."/>
            <person name="Nagy L.G."/>
            <person name="Hibbett D."/>
            <person name="Henrissat B."/>
            <person name="Matheny P.B."/>
            <person name="Labbe J."/>
            <person name="Martin F.M."/>
        </authorList>
    </citation>
    <scope>NUCLEOTIDE SEQUENCE</scope>
    <source>
        <strain evidence="1">HHB10654</strain>
    </source>
</reference>
<name>A0ACB8T5K5_9AGAM</name>
<gene>
    <name evidence="1" type="ORF">BV25DRAFT_334514</name>
</gene>
<comment type="caution">
    <text evidence="1">The sequence shown here is derived from an EMBL/GenBank/DDBJ whole genome shotgun (WGS) entry which is preliminary data.</text>
</comment>
<evidence type="ECO:0000313" key="1">
    <source>
        <dbReference type="EMBL" id="KAI0064033.1"/>
    </source>
</evidence>
<dbReference type="EMBL" id="MU277200">
    <property type="protein sequence ID" value="KAI0064033.1"/>
    <property type="molecule type" value="Genomic_DNA"/>
</dbReference>
<dbReference type="Proteomes" id="UP000814140">
    <property type="component" value="Unassembled WGS sequence"/>
</dbReference>
<proteinExistence type="predicted"/>
<organism evidence="1 2">
    <name type="scientific">Artomyces pyxidatus</name>
    <dbReference type="NCBI Taxonomy" id="48021"/>
    <lineage>
        <taxon>Eukaryota</taxon>
        <taxon>Fungi</taxon>
        <taxon>Dikarya</taxon>
        <taxon>Basidiomycota</taxon>
        <taxon>Agaricomycotina</taxon>
        <taxon>Agaricomycetes</taxon>
        <taxon>Russulales</taxon>
        <taxon>Auriscalpiaceae</taxon>
        <taxon>Artomyces</taxon>
    </lineage>
</organism>
<sequence length="149" mass="16007">MSLSPIDLPTGYNDASHGSAPRQNLQGCLRKQGLPPLSGAGIARQGQVAFYGQLEQDYPKMKLSCDIESPGELVVTYILPGPNPRNAAGRSTRKARRLLCFSRSAVANDTRDTAELPQSYGPIWICSGSLVLTPTSMPTSKLSILCKIC</sequence>
<protein>
    <submittedName>
        <fullName evidence="1">Uncharacterized protein</fullName>
    </submittedName>
</protein>
<evidence type="ECO:0000313" key="2">
    <source>
        <dbReference type="Proteomes" id="UP000814140"/>
    </source>
</evidence>